<accession>A0A6A8KE54</accession>
<name>A0A6A8KE54_9FIRM</name>
<reference evidence="1 2" key="1">
    <citation type="journal article" date="2019" name="Nat. Med.">
        <title>A library of human gut bacterial isolates paired with longitudinal multiomics data enables mechanistic microbiome research.</title>
        <authorList>
            <person name="Poyet M."/>
            <person name="Groussin M."/>
            <person name="Gibbons S.M."/>
            <person name="Avila-Pacheco J."/>
            <person name="Jiang X."/>
            <person name="Kearney S.M."/>
            <person name="Perrotta A.R."/>
            <person name="Berdy B."/>
            <person name="Zhao S."/>
            <person name="Lieberman T.D."/>
            <person name="Swanson P.K."/>
            <person name="Smith M."/>
            <person name="Roesemann S."/>
            <person name="Alexander J.E."/>
            <person name="Rich S.A."/>
            <person name="Livny J."/>
            <person name="Vlamakis H."/>
            <person name="Clish C."/>
            <person name="Bullock K."/>
            <person name="Deik A."/>
            <person name="Scott J."/>
            <person name="Pierce K.A."/>
            <person name="Xavier R.J."/>
            <person name="Alm E.J."/>
        </authorList>
    </citation>
    <scope>NUCLEOTIDE SEQUENCE [LARGE SCALE GENOMIC DNA]</scope>
    <source>
        <strain evidence="1 2">BIOML-B9</strain>
    </source>
</reference>
<dbReference type="Proteomes" id="UP000477010">
    <property type="component" value="Unassembled WGS sequence"/>
</dbReference>
<dbReference type="RefSeq" id="WP_144038697.1">
    <property type="nucleotide sequence ID" value="NZ_CP157369.1"/>
</dbReference>
<dbReference type="EMBL" id="WKQE01000010">
    <property type="protein sequence ID" value="MSC80764.1"/>
    <property type="molecule type" value="Genomic_DNA"/>
</dbReference>
<evidence type="ECO:0000313" key="1">
    <source>
        <dbReference type="EMBL" id="MSC80764.1"/>
    </source>
</evidence>
<comment type="caution">
    <text evidence="1">The sequence shown here is derived from an EMBL/GenBank/DDBJ whole genome shotgun (WGS) entry which is preliminary data.</text>
</comment>
<proteinExistence type="predicted"/>
<dbReference type="AlphaFoldDB" id="A0A6A8KE54"/>
<gene>
    <name evidence="1" type="ORF">GKD85_08010</name>
</gene>
<sequence length="104" mass="11478">MPDQGIPIAFKPAKPAGLAGFVFAGYPSRENSVWSAPQSATNAKFKIFFPLNMARAQAEAIQNRPAPEGVHPQAAEEVLRLFYKKRCISAQKGNCRLVYFVHLC</sequence>
<protein>
    <submittedName>
        <fullName evidence="1">Uncharacterized protein</fullName>
    </submittedName>
</protein>
<evidence type="ECO:0000313" key="2">
    <source>
        <dbReference type="Proteomes" id="UP000477010"/>
    </source>
</evidence>
<organism evidence="1 2">
    <name type="scientific">Faecalibacterium prausnitzii</name>
    <dbReference type="NCBI Taxonomy" id="853"/>
    <lineage>
        <taxon>Bacteria</taxon>
        <taxon>Bacillati</taxon>
        <taxon>Bacillota</taxon>
        <taxon>Clostridia</taxon>
        <taxon>Eubacteriales</taxon>
        <taxon>Oscillospiraceae</taxon>
        <taxon>Faecalibacterium</taxon>
    </lineage>
</organism>